<comment type="caution">
    <text evidence="1">The sequence shown here is derived from an EMBL/GenBank/DDBJ whole genome shotgun (WGS) entry which is preliminary data.</text>
</comment>
<proteinExistence type="predicted"/>
<dbReference type="InterPro" id="IPR011059">
    <property type="entry name" value="Metal-dep_hydrolase_composite"/>
</dbReference>
<dbReference type="GO" id="GO:0016810">
    <property type="term" value="F:hydrolase activity, acting on carbon-nitrogen (but not peptide) bonds"/>
    <property type="evidence" value="ECO:0007669"/>
    <property type="project" value="InterPro"/>
</dbReference>
<dbReference type="InterPro" id="IPR032466">
    <property type="entry name" value="Metal_Hydrolase"/>
</dbReference>
<name>A0A0F9B6X0_9ZZZZ</name>
<evidence type="ECO:0000313" key="1">
    <source>
        <dbReference type="EMBL" id="KKK86394.1"/>
    </source>
</evidence>
<dbReference type="SUPFAM" id="SSF51556">
    <property type="entry name" value="Metallo-dependent hydrolases"/>
    <property type="match status" value="1"/>
</dbReference>
<protein>
    <submittedName>
        <fullName evidence="1">Uncharacterized protein</fullName>
    </submittedName>
</protein>
<organism evidence="1">
    <name type="scientific">marine sediment metagenome</name>
    <dbReference type="NCBI Taxonomy" id="412755"/>
    <lineage>
        <taxon>unclassified sequences</taxon>
        <taxon>metagenomes</taxon>
        <taxon>ecological metagenomes</taxon>
    </lineage>
</organism>
<dbReference type="SUPFAM" id="SSF51338">
    <property type="entry name" value="Composite domain of metallo-dependent hydrolases"/>
    <property type="match status" value="1"/>
</dbReference>
<feature type="non-terminal residue" evidence="1">
    <location>
        <position position="115"/>
    </location>
</feature>
<reference evidence="1" key="1">
    <citation type="journal article" date="2015" name="Nature">
        <title>Complex archaea that bridge the gap between prokaryotes and eukaryotes.</title>
        <authorList>
            <person name="Spang A."/>
            <person name="Saw J.H."/>
            <person name="Jorgensen S.L."/>
            <person name="Zaremba-Niedzwiedzka K."/>
            <person name="Martijn J."/>
            <person name="Lind A.E."/>
            <person name="van Eijk R."/>
            <person name="Schleper C."/>
            <person name="Guy L."/>
            <person name="Ettema T.J."/>
        </authorList>
    </citation>
    <scope>NUCLEOTIDE SEQUENCE</scope>
</reference>
<dbReference type="EMBL" id="LAZR01050866">
    <property type="protein sequence ID" value="KKK86394.1"/>
    <property type="molecule type" value="Genomic_DNA"/>
</dbReference>
<accession>A0A0F9B6X0</accession>
<dbReference type="PANTHER" id="PTHR43135:SF3">
    <property type="entry name" value="ALPHA-D-RIBOSE 1-METHYLPHOSPHONATE 5-TRIPHOSPHATE DIPHOSPHATASE"/>
    <property type="match status" value="1"/>
</dbReference>
<gene>
    <name evidence="1" type="ORF">LCGC14_2763690</name>
</gene>
<sequence>MLDVNNGKLINAPLIQIDDGIITKITKGKAPQLQTGDQHIELPELTLVPGLMDMHVHLTSDPTVPRSERIGQSVPRKAIKAAYFAEKTLMAGFTTLRNVGAEGYSVIAVRDGINA</sequence>
<dbReference type="InterPro" id="IPR051781">
    <property type="entry name" value="Metallo-dep_Hydrolase"/>
</dbReference>
<dbReference type="AlphaFoldDB" id="A0A0F9B6X0"/>
<dbReference type="Gene3D" id="3.30.110.90">
    <property type="entry name" value="Amidohydrolase"/>
    <property type="match status" value="1"/>
</dbReference>
<dbReference type="PANTHER" id="PTHR43135">
    <property type="entry name" value="ALPHA-D-RIBOSE 1-METHYLPHOSPHONATE 5-TRIPHOSPHATE DIPHOSPHATASE"/>
    <property type="match status" value="1"/>
</dbReference>